<sequence length="97" mass="10587">MCPMAASPESNCPGISSRPPVLVQPYAEQEAGMVILRDEVLAAAAVSLKRKPYTRRLGTLINHNRASDRRGKPAHGDDTKTRDVPFSRRFDLSVGIA</sequence>
<reference evidence="2" key="1">
    <citation type="journal article" date="2016" name="Ticks Tick Borne Dis.">
        <title>De novo assembly and annotation of the salivary gland transcriptome of Rhipicephalus appendiculatus male and female ticks during blood feeding.</title>
        <authorList>
            <person name="de Castro M.H."/>
            <person name="de Klerk D."/>
            <person name="Pienaar R."/>
            <person name="Latif A.A."/>
            <person name="Rees D.J."/>
            <person name="Mans B.J."/>
        </authorList>
    </citation>
    <scope>NUCLEOTIDE SEQUENCE</scope>
    <source>
        <tissue evidence="2">Salivary glands</tissue>
    </source>
</reference>
<dbReference type="AlphaFoldDB" id="A0A131YBR2"/>
<name>A0A131YBR2_RHIAP</name>
<dbReference type="EMBL" id="GEDV01011818">
    <property type="protein sequence ID" value="JAP76739.1"/>
    <property type="molecule type" value="Transcribed_RNA"/>
</dbReference>
<evidence type="ECO:0000256" key="1">
    <source>
        <dbReference type="SAM" id="MobiDB-lite"/>
    </source>
</evidence>
<feature type="region of interest" description="Disordered" evidence="1">
    <location>
        <begin position="59"/>
        <end position="83"/>
    </location>
</feature>
<accession>A0A131YBR2</accession>
<organism evidence="2">
    <name type="scientific">Rhipicephalus appendiculatus</name>
    <name type="common">Brown ear tick</name>
    <dbReference type="NCBI Taxonomy" id="34631"/>
    <lineage>
        <taxon>Eukaryota</taxon>
        <taxon>Metazoa</taxon>
        <taxon>Ecdysozoa</taxon>
        <taxon>Arthropoda</taxon>
        <taxon>Chelicerata</taxon>
        <taxon>Arachnida</taxon>
        <taxon>Acari</taxon>
        <taxon>Parasitiformes</taxon>
        <taxon>Ixodida</taxon>
        <taxon>Ixodoidea</taxon>
        <taxon>Ixodidae</taxon>
        <taxon>Rhipicephalinae</taxon>
        <taxon>Rhipicephalus</taxon>
        <taxon>Rhipicephalus</taxon>
    </lineage>
</organism>
<evidence type="ECO:0000313" key="2">
    <source>
        <dbReference type="EMBL" id="JAP76739.1"/>
    </source>
</evidence>
<proteinExistence type="predicted"/>
<protein>
    <submittedName>
        <fullName evidence="2">Uncharacterized protein</fullName>
    </submittedName>
</protein>
<feature type="region of interest" description="Disordered" evidence="1">
    <location>
        <begin position="1"/>
        <end position="20"/>
    </location>
</feature>
<feature type="compositionally biased region" description="Basic and acidic residues" evidence="1">
    <location>
        <begin position="65"/>
        <end position="83"/>
    </location>
</feature>